<dbReference type="AlphaFoldDB" id="A0A9P5TF01"/>
<sequence>ERSEEGYAVRERRYGMFGRSVSLPQGAKDIKASMKDGGLNVTFPKYVAETVP</sequence>
<organism evidence="2 3">
    <name type="scientific">Russula ochroleuca</name>
    <dbReference type="NCBI Taxonomy" id="152965"/>
    <lineage>
        <taxon>Eukaryota</taxon>
        <taxon>Fungi</taxon>
        <taxon>Dikarya</taxon>
        <taxon>Basidiomycota</taxon>
        <taxon>Agaricomycotina</taxon>
        <taxon>Agaricomycetes</taxon>
        <taxon>Russulales</taxon>
        <taxon>Russulaceae</taxon>
        <taxon>Russula</taxon>
    </lineage>
</organism>
<dbReference type="EMBL" id="WHVB01000001">
    <property type="protein sequence ID" value="KAF8487342.1"/>
    <property type="molecule type" value="Genomic_DNA"/>
</dbReference>
<feature type="domain" description="SHSP" evidence="1">
    <location>
        <begin position="2"/>
        <end position="49"/>
    </location>
</feature>
<keyword evidence="3" id="KW-1185">Reference proteome</keyword>
<dbReference type="SUPFAM" id="SSF49764">
    <property type="entry name" value="HSP20-like chaperones"/>
    <property type="match status" value="1"/>
</dbReference>
<evidence type="ECO:0000313" key="3">
    <source>
        <dbReference type="Proteomes" id="UP000759537"/>
    </source>
</evidence>
<feature type="non-terminal residue" evidence="2">
    <location>
        <position position="1"/>
    </location>
</feature>
<evidence type="ECO:0000313" key="2">
    <source>
        <dbReference type="EMBL" id="KAF8487342.1"/>
    </source>
</evidence>
<dbReference type="InterPro" id="IPR008978">
    <property type="entry name" value="HSP20-like_chaperone"/>
</dbReference>
<comment type="caution">
    <text evidence="2">The sequence shown here is derived from an EMBL/GenBank/DDBJ whole genome shotgun (WGS) entry which is preliminary data.</text>
</comment>
<dbReference type="CDD" id="cd06464">
    <property type="entry name" value="ACD_sHsps-like"/>
    <property type="match status" value="1"/>
</dbReference>
<name>A0A9P5TF01_9AGAM</name>
<dbReference type="Proteomes" id="UP000759537">
    <property type="component" value="Unassembled WGS sequence"/>
</dbReference>
<dbReference type="Gene3D" id="2.60.40.790">
    <property type="match status" value="1"/>
</dbReference>
<gene>
    <name evidence="2" type="ORF">DFH94DRAFT_597646</name>
</gene>
<dbReference type="OrthoDB" id="2960525at2759"/>
<reference evidence="2" key="2">
    <citation type="journal article" date="2020" name="Nat. Commun.">
        <title>Large-scale genome sequencing of mycorrhizal fungi provides insights into the early evolution of symbiotic traits.</title>
        <authorList>
            <person name="Miyauchi S."/>
            <person name="Kiss E."/>
            <person name="Kuo A."/>
            <person name="Drula E."/>
            <person name="Kohler A."/>
            <person name="Sanchez-Garcia M."/>
            <person name="Morin E."/>
            <person name="Andreopoulos B."/>
            <person name="Barry K.W."/>
            <person name="Bonito G."/>
            <person name="Buee M."/>
            <person name="Carver A."/>
            <person name="Chen C."/>
            <person name="Cichocki N."/>
            <person name="Clum A."/>
            <person name="Culley D."/>
            <person name="Crous P.W."/>
            <person name="Fauchery L."/>
            <person name="Girlanda M."/>
            <person name="Hayes R.D."/>
            <person name="Keri Z."/>
            <person name="LaButti K."/>
            <person name="Lipzen A."/>
            <person name="Lombard V."/>
            <person name="Magnuson J."/>
            <person name="Maillard F."/>
            <person name="Murat C."/>
            <person name="Nolan M."/>
            <person name="Ohm R.A."/>
            <person name="Pangilinan J."/>
            <person name="Pereira M.F."/>
            <person name="Perotto S."/>
            <person name="Peter M."/>
            <person name="Pfister S."/>
            <person name="Riley R."/>
            <person name="Sitrit Y."/>
            <person name="Stielow J.B."/>
            <person name="Szollosi G."/>
            <person name="Zifcakova L."/>
            <person name="Stursova M."/>
            <person name="Spatafora J.W."/>
            <person name="Tedersoo L."/>
            <person name="Vaario L.M."/>
            <person name="Yamada A."/>
            <person name="Yan M."/>
            <person name="Wang P."/>
            <person name="Xu J."/>
            <person name="Bruns T."/>
            <person name="Baldrian P."/>
            <person name="Vilgalys R."/>
            <person name="Dunand C."/>
            <person name="Henrissat B."/>
            <person name="Grigoriev I.V."/>
            <person name="Hibbett D."/>
            <person name="Nagy L.G."/>
            <person name="Martin F.M."/>
        </authorList>
    </citation>
    <scope>NUCLEOTIDE SEQUENCE</scope>
    <source>
        <strain evidence="2">Prilba</strain>
    </source>
</reference>
<evidence type="ECO:0000259" key="1">
    <source>
        <dbReference type="Pfam" id="PF00011"/>
    </source>
</evidence>
<feature type="non-terminal residue" evidence="2">
    <location>
        <position position="52"/>
    </location>
</feature>
<accession>A0A9P5TF01</accession>
<protein>
    <recommendedName>
        <fullName evidence="1">SHSP domain-containing protein</fullName>
    </recommendedName>
</protein>
<reference evidence="2" key="1">
    <citation type="submission" date="2019-10" db="EMBL/GenBank/DDBJ databases">
        <authorList>
            <consortium name="DOE Joint Genome Institute"/>
            <person name="Kuo A."/>
            <person name="Miyauchi S."/>
            <person name="Kiss E."/>
            <person name="Drula E."/>
            <person name="Kohler A."/>
            <person name="Sanchez-Garcia M."/>
            <person name="Andreopoulos B."/>
            <person name="Barry K.W."/>
            <person name="Bonito G."/>
            <person name="Buee M."/>
            <person name="Carver A."/>
            <person name="Chen C."/>
            <person name="Cichocki N."/>
            <person name="Clum A."/>
            <person name="Culley D."/>
            <person name="Crous P.W."/>
            <person name="Fauchery L."/>
            <person name="Girlanda M."/>
            <person name="Hayes R."/>
            <person name="Keri Z."/>
            <person name="LaButti K."/>
            <person name="Lipzen A."/>
            <person name="Lombard V."/>
            <person name="Magnuson J."/>
            <person name="Maillard F."/>
            <person name="Morin E."/>
            <person name="Murat C."/>
            <person name="Nolan M."/>
            <person name="Ohm R."/>
            <person name="Pangilinan J."/>
            <person name="Pereira M."/>
            <person name="Perotto S."/>
            <person name="Peter M."/>
            <person name="Riley R."/>
            <person name="Sitrit Y."/>
            <person name="Stielow B."/>
            <person name="Szollosi G."/>
            <person name="Zifcakova L."/>
            <person name="Stursova M."/>
            <person name="Spatafora J.W."/>
            <person name="Tedersoo L."/>
            <person name="Vaario L.-M."/>
            <person name="Yamada A."/>
            <person name="Yan M."/>
            <person name="Wang P."/>
            <person name="Xu J."/>
            <person name="Bruns T."/>
            <person name="Baldrian P."/>
            <person name="Vilgalys R."/>
            <person name="Henrissat B."/>
            <person name="Grigoriev I.V."/>
            <person name="Hibbett D."/>
            <person name="Nagy L.G."/>
            <person name="Martin F.M."/>
        </authorList>
    </citation>
    <scope>NUCLEOTIDE SEQUENCE</scope>
    <source>
        <strain evidence="2">Prilba</strain>
    </source>
</reference>
<dbReference type="Pfam" id="PF00011">
    <property type="entry name" value="HSP20"/>
    <property type="match status" value="1"/>
</dbReference>
<dbReference type="InterPro" id="IPR002068">
    <property type="entry name" value="A-crystallin/Hsp20_dom"/>
</dbReference>
<proteinExistence type="predicted"/>